<feature type="transmembrane region" description="Helical" evidence="1">
    <location>
        <begin position="37"/>
        <end position="56"/>
    </location>
</feature>
<reference evidence="2" key="1">
    <citation type="journal article" date="2021" name="PeerJ">
        <title>Extensive microbial diversity within the chicken gut microbiome revealed by metagenomics and culture.</title>
        <authorList>
            <person name="Gilroy R."/>
            <person name="Ravi A."/>
            <person name="Getino M."/>
            <person name="Pursley I."/>
            <person name="Horton D.L."/>
            <person name="Alikhan N.F."/>
            <person name="Baker D."/>
            <person name="Gharbi K."/>
            <person name="Hall N."/>
            <person name="Watson M."/>
            <person name="Adriaenssens E.M."/>
            <person name="Foster-Nyarko E."/>
            <person name="Jarju S."/>
            <person name="Secka A."/>
            <person name="Antonio M."/>
            <person name="Oren A."/>
            <person name="Chaudhuri R.R."/>
            <person name="La Ragione R."/>
            <person name="Hildebrand F."/>
            <person name="Pallen M.J."/>
        </authorList>
    </citation>
    <scope>NUCLEOTIDE SEQUENCE</scope>
    <source>
        <strain evidence="2">CHK188-16595</strain>
    </source>
</reference>
<accession>A0A9D2S903</accession>
<feature type="transmembrane region" description="Helical" evidence="1">
    <location>
        <begin position="246"/>
        <end position="264"/>
    </location>
</feature>
<evidence type="ECO:0000313" key="3">
    <source>
        <dbReference type="Proteomes" id="UP000823877"/>
    </source>
</evidence>
<protein>
    <submittedName>
        <fullName evidence="2">Uncharacterized protein</fullName>
    </submittedName>
</protein>
<name>A0A9D2S903_9FIRM</name>
<feature type="transmembrane region" description="Helical" evidence="1">
    <location>
        <begin position="12"/>
        <end position="31"/>
    </location>
</feature>
<feature type="transmembrane region" description="Helical" evidence="1">
    <location>
        <begin position="63"/>
        <end position="82"/>
    </location>
</feature>
<feature type="transmembrane region" description="Helical" evidence="1">
    <location>
        <begin position="151"/>
        <end position="170"/>
    </location>
</feature>
<evidence type="ECO:0000313" key="2">
    <source>
        <dbReference type="EMBL" id="HJB75403.1"/>
    </source>
</evidence>
<dbReference type="AlphaFoldDB" id="A0A9D2S903"/>
<comment type="caution">
    <text evidence="2">The sequence shown here is derived from an EMBL/GenBank/DDBJ whole genome shotgun (WGS) entry which is preliminary data.</text>
</comment>
<keyword evidence="1" id="KW-0812">Transmembrane</keyword>
<reference evidence="2" key="2">
    <citation type="submission" date="2021-04" db="EMBL/GenBank/DDBJ databases">
        <authorList>
            <person name="Gilroy R."/>
        </authorList>
    </citation>
    <scope>NUCLEOTIDE SEQUENCE</scope>
    <source>
        <strain evidence="2">CHK188-16595</strain>
    </source>
</reference>
<sequence>MKHFMIKKYDMTFIYIPVLILSILSVILYIVRLFHAAAANVLFFTCTTALLCFFIVSRVNAKAWKVVLILLAIFFSAVYFILGDSLFSFAAEKFASACASFGFFDFLFNTAGIFDFETLVYQTSYGGARLIGNELVCGVVNIVKADPQTDLIRYLSGRCIFLFALLGILLSEKKNFKANLLIGALMLISGNPAPALILLLFTSPPLYFLALLINFCAFIVSVLFEIKGAFVVSPSVFEIVYHSQNLVNFLAVGAVFCAVSYFAARIVKERKK</sequence>
<dbReference type="EMBL" id="DWXN01000012">
    <property type="protein sequence ID" value="HJB75403.1"/>
    <property type="molecule type" value="Genomic_DNA"/>
</dbReference>
<dbReference type="Proteomes" id="UP000823877">
    <property type="component" value="Unassembled WGS sequence"/>
</dbReference>
<evidence type="ECO:0000256" key="1">
    <source>
        <dbReference type="SAM" id="Phobius"/>
    </source>
</evidence>
<feature type="transmembrane region" description="Helical" evidence="1">
    <location>
        <begin position="176"/>
        <end position="199"/>
    </location>
</feature>
<organism evidence="2 3">
    <name type="scientific">Candidatus Eubacterium faecale</name>
    <dbReference type="NCBI Taxonomy" id="2838568"/>
    <lineage>
        <taxon>Bacteria</taxon>
        <taxon>Bacillati</taxon>
        <taxon>Bacillota</taxon>
        <taxon>Clostridia</taxon>
        <taxon>Eubacteriales</taxon>
        <taxon>Eubacteriaceae</taxon>
        <taxon>Eubacterium</taxon>
    </lineage>
</organism>
<keyword evidence="1" id="KW-1133">Transmembrane helix</keyword>
<proteinExistence type="predicted"/>
<keyword evidence="1" id="KW-0472">Membrane</keyword>
<gene>
    <name evidence="2" type="ORF">IAA37_07015</name>
</gene>
<feature type="transmembrane region" description="Helical" evidence="1">
    <location>
        <begin position="206"/>
        <end position="226"/>
    </location>
</feature>